<evidence type="ECO:0000256" key="5">
    <source>
        <dbReference type="ARBA" id="ARBA00022842"/>
    </source>
</evidence>
<evidence type="ECO:0000256" key="10">
    <source>
        <dbReference type="SAM" id="Phobius"/>
    </source>
</evidence>
<protein>
    <recommendedName>
        <fullName evidence="13">Magnesium transporter</fullName>
    </recommendedName>
</protein>
<keyword evidence="3" id="KW-0813">Transport</keyword>
<dbReference type="Gene3D" id="2.40.128.330">
    <property type="match status" value="1"/>
</dbReference>
<evidence type="ECO:0000256" key="8">
    <source>
        <dbReference type="ARBA" id="ARBA00023065"/>
    </source>
</evidence>
<evidence type="ECO:0000256" key="9">
    <source>
        <dbReference type="ARBA" id="ARBA00023136"/>
    </source>
</evidence>
<proteinExistence type="inferred from homology"/>
<keyword evidence="12" id="KW-1185">Reference proteome</keyword>
<keyword evidence="7 10" id="KW-1133">Transmembrane helix</keyword>
<accession>A0A250XGP9</accession>
<dbReference type="PANTHER" id="PTHR13890">
    <property type="entry name" value="RNA SPLICING PROTEIN MRS2, MITOCHONDRIAL"/>
    <property type="match status" value="1"/>
</dbReference>
<comment type="caution">
    <text evidence="11">The sequence shown here is derived from an EMBL/GenBank/DDBJ whole genome shotgun (WGS) entry which is preliminary data.</text>
</comment>
<feature type="transmembrane region" description="Helical" evidence="10">
    <location>
        <begin position="437"/>
        <end position="460"/>
    </location>
</feature>
<comment type="similarity">
    <text evidence="2">Belongs to the CorA metal ion transporter (MIT) (TC 1.A.35.5) family.</text>
</comment>
<dbReference type="STRING" id="1157962.A0A250XGP9"/>
<dbReference type="Pfam" id="PF22099">
    <property type="entry name" value="MRS2-like"/>
    <property type="match status" value="2"/>
</dbReference>
<organism evidence="11 12">
    <name type="scientific">Chlamydomonas eustigma</name>
    <dbReference type="NCBI Taxonomy" id="1157962"/>
    <lineage>
        <taxon>Eukaryota</taxon>
        <taxon>Viridiplantae</taxon>
        <taxon>Chlorophyta</taxon>
        <taxon>core chlorophytes</taxon>
        <taxon>Chlorophyceae</taxon>
        <taxon>CS clade</taxon>
        <taxon>Chlamydomonadales</taxon>
        <taxon>Chlamydomonadaceae</taxon>
        <taxon>Chlamydomonas</taxon>
    </lineage>
</organism>
<evidence type="ECO:0000313" key="11">
    <source>
        <dbReference type="EMBL" id="GAX82255.1"/>
    </source>
</evidence>
<dbReference type="InterPro" id="IPR039204">
    <property type="entry name" value="MRS2-like"/>
</dbReference>
<name>A0A250XGP9_9CHLO</name>
<evidence type="ECO:0000313" key="12">
    <source>
        <dbReference type="Proteomes" id="UP000232323"/>
    </source>
</evidence>
<evidence type="ECO:0008006" key="13">
    <source>
        <dbReference type="Google" id="ProtNLM"/>
    </source>
</evidence>
<dbReference type="GO" id="GO:0016020">
    <property type="term" value="C:membrane"/>
    <property type="evidence" value="ECO:0007669"/>
    <property type="project" value="UniProtKB-SubCell"/>
</dbReference>
<keyword evidence="5" id="KW-0460">Magnesium</keyword>
<evidence type="ECO:0000256" key="2">
    <source>
        <dbReference type="ARBA" id="ARBA00007535"/>
    </source>
</evidence>
<evidence type="ECO:0000256" key="1">
    <source>
        <dbReference type="ARBA" id="ARBA00004141"/>
    </source>
</evidence>
<dbReference type="Proteomes" id="UP000232323">
    <property type="component" value="Unassembled WGS sequence"/>
</dbReference>
<keyword evidence="9 10" id="KW-0472">Membrane</keyword>
<keyword evidence="8" id="KW-0406">Ion transport</keyword>
<keyword evidence="6" id="KW-0809">Transit peptide</keyword>
<evidence type="ECO:0000256" key="6">
    <source>
        <dbReference type="ARBA" id="ARBA00022946"/>
    </source>
</evidence>
<dbReference type="EMBL" id="BEGY01000077">
    <property type="protein sequence ID" value="GAX82255.1"/>
    <property type="molecule type" value="Genomic_DNA"/>
</dbReference>
<dbReference type="PANTHER" id="PTHR13890:SF0">
    <property type="entry name" value="MAGNESIUM TRANSPORTER MRS2 HOMOLOG, MITOCHONDRIAL"/>
    <property type="match status" value="1"/>
</dbReference>
<sequence length="468" mass="52968">MMQTPFSNDLPTELPLKLSKDTQCSSHSNRRSAHQKSIGAMYTRLHTHALKSTWLRIDANGNCDQLQVERIVLMETLGLRSHDFRVLESHSMRQEYHILSRDRCICVHLEYIKCIITAKHVLLALPDNDRSSAFISSMREGLQLPPQDKFRRPTLLKLLKKGTLSRVPEAEDATVQHEVIDGDQTAILEPRDEDLPFELHALEICLHEYARDLEERIANLDCTIRAVSDRLSNTVRNESLEVLRGHRGRIVNISLASHKITDALEELLSYERELLAMCLSYREQKLERLTRRAVEKYQLTEPQTLEKISYFVPELPEADTGFLSEYIPNSAVHVSKVDLLLSSYLLSFGNMYRKLEDLSESVDDTVAMVNIKLDAHQNKLIAVTVIFDGIHTINYMAVGIGGFLTMNLLPEGDLGNNWASAGAIIPGATGAPKLGLYLSYCITAVIGSYVIFAFLLMHFFRKGMIQFG</sequence>
<dbReference type="AlphaFoldDB" id="A0A250XGP9"/>
<evidence type="ECO:0000256" key="3">
    <source>
        <dbReference type="ARBA" id="ARBA00022448"/>
    </source>
</evidence>
<comment type="subcellular location">
    <subcellularLocation>
        <location evidence="1">Membrane</location>
        <topology evidence="1">Multi-pass membrane protein</topology>
    </subcellularLocation>
</comment>
<dbReference type="Gene3D" id="1.20.58.340">
    <property type="entry name" value="Magnesium transport protein CorA, transmembrane region"/>
    <property type="match status" value="1"/>
</dbReference>
<evidence type="ECO:0000256" key="7">
    <source>
        <dbReference type="ARBA" id="ARBA00022989"/>
    </source>
</evidence>
<evidence type="ECO:0000256" key="4">
    <source>
        <dbReference type="ARBA" id="ARBA00022692"/>
    </source>
</evidence>
<reference evidence="11 12" key="1">
    <citation type="submission" date="2017-08" db="EMBL/GenBank/DDBJ databases">
        <title>Acidophilic green algal genome provides insights into adaptation to an acidic environment.</title>
        <authorList>
            <person name="Hirooka S."/>
            <person name="Hirose Y."/>
            <person name="Kanesaki Y."/>
            <person name="Higuchi S."/>
            <person name="Fujiwara T."/>
            <person name="Onuma R."/>
            <person name="Era A."/>
            <person name="Ohbayashi R."/>
            <person name="Uzuka A."/>
            <person name="Nozaki H."/>
            <person name="Yoshikawa H."/>
            <person name="Miyagishima S.Y."/>
        </authorList>
    </citation>
    <scope>NUCLEOTIDE SEQUENCE [LARGE SCALE GENOMIC DNA]</scope>
    <source>
        <strain evidence="11 12">NIES-2499</strain>
    </source>
</reference>
<dbReference type="GO" id="GO:0015095">
    <property type="term" value="F:magnesium ion transmembrane transporter activity"/>
    <property type="evidence" value="ECO:0007669"/>
    <property type="project" value="UniProtKB-ARBA"/>
</dbReference>
<keyword evidence="4 10" id="KW-0812">Transmembrane</keyword>
<gene>
    <name evidence="11" type="ORF">CEUSTIGMA_g9683.t1</name>
</gene>
<dbReference type="OrthoDB" id="10251508at2759"/>